<evidence type="ECO:0000259" key="1">
    <source>
        <dbReference type="SMART" id="SM00881"/>
    </source>
</evidence>
<gene>
    <name evidence="2" type="ORF">U473_03305</name>
</gene>
<dbReference type="Gene3D" id="3.40.50.720">
    <property type="entry name" value="NAD(P)-binding Rossmann-like Domain"/>
    <property type="match status" value="1"/>
</dbReference>
<dbReference type="EMBL" id="LSKU01000001">
    <property type="protein sequence ID" value="KXG43156.1"/>
    <property type="molecule type" value="Genomic_DNA"/>
</dbReference>
<organism evidence="2 3">
    <name type="scientific">Tepidibacillus decaturensis</name>
    <dbReference type="NCBI Taxonomy" id="1413211"/>
    <lineage>
        <taxon>Bacteria</taxon>
        <taxon>Bacillati</taxon>
        <taxon>Bacillota</taxon>
        <taxon>Bacilli</taxon>
        <taxon>Bacillales</taxon>
        <taxon>Bacillaceae</taxon>
        <taxon>Tepidibacillus</taxon>
    </lineage>
</organism>
<keyword evidence="3" id="KW-1185">Reference proteome</keyword>
<evidence type="ECO:0000313" key="3">
    <source>
        <dbReference type="Proteomes" id="UP000070352"/>
    </source>
</evidence>
<dbReference type="InterPro" id="IPR003781">
    <property type="entry name" value="CoA-bd"/>
</dbReference>
<dbReference type="RefSeq" id="WP_068723294.1">
    <property type="nucleotide sequence ID" value="NZ_LSKU01000001.1"/>
</dbReference>
<proteinExistence type="predicted"/>
<dbReference type="Pfam" id="PF13380">
    <property type="entry name" value="CoA_binding_2"/>
    <property type="match status" value="1"/>
</dbReference>
<dbReference type="InterPro" id="IPR036291">
    <property type="entry name" value="NAD(P)-bd_dom_sf"/>
</dbReference>
<comment type="caution">
    <text evidence="2">The sequence shown here is derived from an EMBL/GenBank/DDBJ whole genome shotgun (WGS) entry which is preliminary data.</text>
</comment>
<dbReference type="Proteomes" id="UP000070352">
    <property type="component" value="Unassembled WGS sequence"/>
</dbReference>
<evidence type="ECO:0000313" key="2">
    <source>
        <dbReference type="EMBL" id="KXG43156.1"/>
    </source>
</evidence>
<dbReference type="SUPFAM" id="SSF51735">
    <property type="entry name" value="NAD(P)-binding Rossmann-fold domains"/>
    <property type="match status" value="1"/>
</dbReference>
<protein>
    <submittedName>
        <fullName evidence="2">CoA-binding protein</fullName>
    </submittedName>
</protein>
<sequence length="137" mass="15338">MSLLTTNEQIKELIQETKRIAIVGLSNKPDRDSYRVAEYLLNHGFEIIPVNPTIDEVLGVKAVASLKEIKGTVDMVDVFRRADQVMPVVEEAIEIGAKSIWFQLGVVNEKAAKVASDKGLKVVMDRCIKIEHGRLFF</sequence>
<dbReference type="SMART" id="SM00881">
    <property type="entry name" value="CoA_binding"/>
    <property type="match status" value="1"/>
</dbReference>
<name>A0A135L2F7_9BACI</name>
<dbReference type="STRING" id="1413211.U473_03305"/>
<dbReference type="AlphaFoldDB" id="A0A135L2F7"/>
<feature type="domain" description="CoA-binding" evidence="1">
    <location>
        <begin position="13"/>
        <end position="106"/>
    </location>
</feature>
<dbReference type="OrthoDB" id="9804695at2"/>
<accession>A0A135L2F7</accession>
<reference evidence="2 3" key="1">
    <citation type="submission" date="2016-02" db="EMBL/GenBank/DDBJ databases">
        <title>Draft Genome for Tepidibacillus decaturensis nov. sp. Strain Z9, an Anaerobic, Moderately Thermophilic and Heterotrophic Bacterium from Deep Subsurface of the Illinois Basin, USA.</title>
        <authorList>
            <person name="Dong Y."/>
            <person name="Chang J.Y."/>
            <person name="Sanford R."/>
            <person name="Fouke B.W."/>
        </authorList>
    </citation>
    <scope>NUCLEOTIDE SEQUENCE [LARGE SCALE GENOMIC DNA]</scope>
    <source>
        <strain evidence="2 3">Z9</strain>
    </source>
</reference>
<dbReference type="PANTHER" id="PTHR33303">
    <property type="entry name" value="CYTOPLASMIC PROTEIN-RELATED"/>
    <property type="match status" value="1"/>
</dbReference>
<dbReference type="PANTHER" id="PTHR33303:SF2">
    <property type="entry name" value="COA-BINDING DOMAIN-CONTAINING PROTEIN"/>
    <property type="match status" value="1"/>
</dbReference>